<keyword evidence="1" id="KW-0966">Cell projection</keyword>
<dbReference type="SUPFAM" id="SSF158837">
    <property type="entry name" value="AGR C 984p-like"/>
    <property type="match status" value="1"/>
</dbReference>
<keyword evidence="1" id="KW-0969">Cilium</keyword>
<accession>A0A2U2CJ48</accession>
<keyword evidence="2" id="KW-1185">Reference proteome</keyword>
<name>A0A2U2CJ48_9RHOB</name>
<keyword evidence="1" id="KW-0282">Flagellum</keyword>
<reference evidence="1 2" key="1">
    <citation type="submission" date="2018-05" db="EMBL/GenBank/DDBJ databases">
        <title>Pararhodobacter marina sp. nov., isolated from deep-sea water of the Indian Ocean.</title>
        <authorList>
            <person name="Lai Q.Sr."/>
            <person name="Liu X."/>
            <person name="Shao Z."/>
        </authorList>
    </citation>
    <scope>NUCLEOTIDE SEQUENCE [LARGE SCALE GENOMIC DNA]</scope>
    <source>
        <strain evidence="1 2">CIC4N-9</strain>
    </source>
</reference>
<dbReference type="Gene3D" id="1.10.3700.10">
    <property type="entry name" value="AGR C 984p-like"/>
    <property type="match status" value="1"/>
</dbReference>
<sequence>MSFQPILPLDGYVGWRFLQRTLDRQQETHAASTQSQRDQAYFRANIAAVSNARELVADRRLLSVALTAFGLQDDLPNRAFVEKVLESSHRDDRSFVNRLSDKRYLKLNQAFGFGDSIVPRNQFEGFADALLSTYRDRSFEIAVGAQNDSMRLALALERDLADLAAQPSSEATRWYTILGTPSMRRVFETAFMLPGSFGTLDLERQVDILKTRTEKLTGSDEVAQFADPEAVETLIRRFFLGEQVQQINAAAVAGSGALTLLQQGQSSLRAMLGR</sequence>
<organism evidence="1 2">
    <name type="scientific">Pararhodobacter marinus</name>
    <dbReference type="NCBI Taxonomy" id="2184063"/>
    <lineage>
        <taxon>Bacteria</taxon>
        <taxon>Pseudomonadati</taxon>
        <taxon>Pseudomonadota</taxon>
        <taxon>Alphaproteobacteria</taxon>
        <taxon>Rhodobacterales</taxon>
        <taxon>Paracoccaceae</taxon>
        <taxon>Pararhodobacter</taxon>
    </lineage>
</organism>
<gene>
    <name evidence="1" type="ORF">C4N9_02600</name>
</gene>
<dbReference type="Pfam" id="PF06748">
    <property type="entry name" value="DUF1217"/>
    <property type="match status" value="1"/>
</dbReference>
<dbReference type="AlphaFoldDB" id="A0A2U2CJ48"/>
<evidence type="ECO:0000313" key="1">
    <source>
        <dbReference type="EMBL" id="PWE31908.1"/>
    </source>
</evidence>
<dbReference type="OrthoDB" id="7824597at2"/>
<evidence type="ECO:0000313" key="2">
    <source>
        <dbReference type="Proteomes" id="UP000244940"/>
    </source>
</evidence>
<dbReference type="InterPro" id="IPR023157">
    <property type="entry name" value="AGR-C-984p-like_sf"/>
</dbReference>
<dbReference type="GeneID" id="94363772"/>
<comment type="caution">
    <text evidence="1">The sequence shown here is derived from an EMBL/GenBank/DDBJ whole genome shotgun (WGS) entry which is preliminary data.</text>
</comment>
<dbReference type="RefSeq" id="WP_109531708.1">
    <property type="nucleotide sequence ID" value="NZ_QEYD01000001.1"/>
</dbReference>
<dbReference type="Proteomes" id="UP000244940">
    <property type="component" value="Unassembled WGS sequence"/>
</dbReference>
<proteinExistence type="predicted"/>
<protein>
    <submittedName>
        <fullName evidence="1">Flagellar protein</fullName>
    </submittedName>
</protein>
<dbReference type="InterPro" id="IPR010626">
    <property type="entry name" value="DUF1217"/>
</dbReference>
<dbReference type="EMBL" id="QEYD01000001">
    <property type="protein sequence ID" value="PWE31908.1"/>
    <property type="molecule type" value="Genomic_DNA"/>
</dbReference>